<dbReference type="InterPro" id="IPR002104">
    <property type="entry name" value="Integrase_catalytic"/>
</dbReference>
<keyword evidence="3 5" id="KW-0238">DNA-binding</keyword>
<dbReference type="PROSITE" id="PS51900">
    <property type="entry name" value="CB"/>
    <property type="match status" value="1"/>
</dbReference>
<accession>A0A437Q3G7</accession>
<evidence type="ECO:0000256" key="6">
    <source>
        <dbReference type="SAM" id="MobiDB-lite"/>
    </source>
</evidence>
<dbReference type="PANTHER" id="PTHR30629">
    <property type="entry name" value="PROPHAGE INTEGRASE"/>
    <property type="match status" value="1"/>
</dbReference>
<dbReference type="Pfam" id="PF00589">
    <property type="entry name" value="Phage_integrase"/>
    <property type="match status" value="1"/>
</dbReference>
<feature type="region of interest" description="Disordered" evidence="6">
    <location>
        <begin position="34"/>
        <end position="67"/>
    </location>
</feature>
<evidence type="ECO:0000313" key="10">
    <source>
        <dbReference type="Proteomes" id="UP000283128"/>
    </source>
</evidence>
<dbReference type="PROSITE" id="PS51898">
    <property type="entry name" value="TYR_RECOMBINASE"/>
    <property type="match status" value="1"/>
</dbReference>
<feature type="domain" description="Tyr recombinase" evidence="7">
    <location>
        <begin position="287"/>
        <end position="491"/>
    </location>
</feature>
<evidence type="ECO:0000259" key="7">
    <source>
        <dbReference type="PROSITE" id="PS51898"/>
    </source>
</evidence>
<protein>
    <recommendedName>
        <fullName evidence="11">Site-specific integrase</fullName>
    </recommendedName>
</protein>
<dbReference type="Pfam" id="PF14659">
    <property type="entry name" value="Phage_int_SAM_3"/>
    <property type="match status" value="1"/>
</dbReference>
<comment type="caution">
    <text evidence="9">The sequence shown here is derived from an EMBL/GenBank/DDBJ whole genome shotgun (WGS) entry which is preliminary data.</text>
</comment>
<organism evidence="9 10">
    <name type="scientific">Streptomyces antnestii</name>
    <dbReference type="NCBI Taxonomy" id="2494256"/>
    <lineage>
        <taxon>Bacteria</taxon>
        <taxon>Bacillati</taxon>
        <taxon>Actinomycetota</taxon>
        <taxon>Actinomycetes</taxon>
        <taxon>Kitasatosporales</taxon>
        <taxon>Streptomycetaceae</taxon>
        <taxon>Streptomyces</taxon>
    </lineage>
</organism>
<dbReference type="AlphaFoldDB" id="A0A437Q3G7"/>
<evidence type="ECO:0000256" key="1">
    <source>
        <dbReference type="ARBA" id="ARBA00008857"/>
    </source>
</evidence>
<keyword evidence="2" id="KW-0229">DNA integration</keyword>
<dbReference type="InterPro" id="IPR010998">
    <property type="entry name" value="Integrase_recombinase_N"/>
</dbReference>
<dbReference type="Gene3D" id="1.10.150.130">
    <property type="match status" value="1"/>
</dbReference>
<evidence type="ECO:0000259" key="8">
    <source>
        <dbReference type="PROSITE" id="PS51900"/>
    </source>
</evidence>
<reference evidence="9 10" key="1">
    <citation type="submission" date="2019-01" db="EMBL/GenBank/DDBJ databases">
        <title>Genome sequences of Streptomyces and Rhizobium isolates collected from root and soil.</title>
        <authorList>
            <person name="Chhettri S."/>
            <person name="Sevigny J.L."/>
            <person name="Sen A."/>
            <person name="Ennis N."/>
            <person name="Tisa L."/>
        </authorList>
    </citation>
    <scope>NUCLEOTIDE SEQUENCE [LARGE SCALE GENOMIC DNA]</scope>
    <source>
        <strain evidence="9 10">San01</strain>
    </source>
</reference>
<dbReference type="InterPro" id="IPR050808">
    <property type="entry name" value="Phage_Integrase"/>
</dbReference>
<evidence type="ECO:0000256" key="3">
    <source>
        <dbReference type="ARBA" id="ARBA00023125"/>
    </source>
</evidence>
<dbReference type="GO" id="GO:0006310">
    <property type="term" value="P:DNA recombination"/>
    <property type="evidence" value="ECO:0007669"/>
    <property type="project" value="UniProtKB-KW"/>
</dbReference>
<dbReference type="InterPro" id="IPR044068">
    <property type="entry name" value="CB"/>
</dbReference>
<dbReference type="InterPro" id="IPR004107">
    <property type="entry name" value="Integrase_SAM-like_N"/>
</dbReference>
<dbReference type="InterPro" id="IPR013762">
    <property type="entry name" value="Integrase-like_cat_sf"/>
</dbReference>
<dbReference type="Proteomes" id="UP000283128">
    <property type="component" value="Unassembled WGS sequence"/>
</dbReference>
<dbReference type="GO" id="GO:0015074">
    <property type="term" value="P:DNA integration"/>
    <property type="evidence" value="ECO:0007669"/>
    <property type="project" value="UniProtKB-KW"/>
</dbReference>
<evidence type="ECO:0000256" key="2">
    <source>
        <dbReference type="ARBA" id="ARBA00022908"/>
    </source>
</evidence>
<dbReference type="EMBL" id="RZYA01000001">
    <property type="protein sequence ID" value="RVU29011.1"/>
    <property type="molecule type" value="Genomic_DNA"/>
</dbReference>
<proteinExistence type="inferred from homology"/>
<evidence type="ECO:0000256" key="5">
    <source>
        <dbReference type="PROSITE-ProRule" id="PRU01248"/>
    </source>
</evidence>
<evidence type="ECO:0000256" key="4">
    <source>
        <dbReference type="ARBA" id="ARBA00023172"/>
    </source>
</evidence>
<keyword evidence="4" id="KW-0233">DNA recombination</keyword>
<evidence type="ECO:0000313" key="9">
    <source>
        <dbReference type="EMBL" id="RVU29011.1"/>
    </source>
</evidence>
<dbReference type="PANTHER" id="PTHR30629:SF2">
    <property type="entry name" value="PROPHAGE INTEGRASE INTS-RELATED"/>
    <property type="match status" value="1"/>
</dbReference>
<name>A0A437Q3G7_9ACTN</name>
<keyword evidence="10" id="KW-1185">Reference proteome</keyword>
<dbReference type="Gene3D" id="1.10.443.10">
    <property type="entry name" value="Intergrase catalytic core"/>
    <property type="match status" value="1"/>
</dbReference>
<dbReference type="InterPro" id="IPR011010">
    <property type="entry name" value="DNA_brk_join_enz"/>
</dbReference>
<comment type="similarity">
    <text evidence="1">Belongs to the 'phage' integrase family.</text>
</comment>
<gene>
    <name evidence="9" type="ORF">EOT10_04010</name>
</gene>
<feature type="region of interest" description="Disordered" evidence="6">
    <location>
        <begin position="81"/>
        <end position="162"/>
    </location>
</feature>
<feature type="domain" description="Core-binding (CB)" evidence="8">
    <location>
        <begin position="185"/>
        <end position="260"/>
    </location>
</feature>
<sequence length="514" mass="56747">MAWVERRGNRYRVRYWTRDGRAETAGVFPTHDAATEHADTLVPISRTTPPPAAKGAVPGAGRTDLANPPAYANLQLLQPTQQAQDTYTPTPWPPQAPAPRVGIAAHPSRDDLPPEQESAPTAAAITLPPRALTPHLVPARTTRPSRRELSTPAPLPPDIARISPAPPLTATAVLPARPLFEPVETLLTDWVHRWWLTIDVGPNTASHYRSLLKNHILPRWGAMPLHLIAPSDVTVWLKSLQQRYARPTTTSIGKLFALVMAAAVTERLIPDNPVRVPRQRGRERQGENQLWATEHEVISLARRITHLTGPTQGLLVITAAYTGMRWGELASLRRPAHDPQAATLTIHPDTGNLLEVDGRHGYGPPKTAASVRTVTLPPFLNALLQQDLARHDREHLFTSTKGKLLRRSTFARRIWAPASRGTTLPDGTTWPALKPGLTFHNLRHTHKTWLIEDNIPEVAQARRLGHTLKGIADVYAHVADSVDARLLAALEARWQRSLTHHALAHTPTAQDTPQ</sequence>
<dbReference type="GO" id="GO:0003677">
    <property type="term" value="F:DNA binding"/>
    <property type="evidence" value="ECO:0007669"/>
    <property type="project" value="UniProtKB-UniRule"/>
</dbReference>
<dbReference type="CDD" id="cd01189">
    <property type="entry name" value="INT_ICEBs1_C_like"/>
    <property type="match status" value="1"/>
</dbReference>
<dbReference type="SUPFAM" id="SSF56349">
    <property type="entry name" value="DNA breaking-rejoining enzymes"/>
    <property type="match status" value="1"/>
</dbReference>
<evidence type="ECO:0008006" key="11">
    <source>
        <dbReference type="Google" id="ProtNLM"/>
    </source>
</evidence>
<dbReference type="OrthoDB" id="4529782at2"/>